<name>A0ABQ5GEL1_9ASTR</name>
<gene>
    <name evidence="1" type="ORF">Tco_1040875</name>
</gene>
<protein>
    <submittedName>
        <fullName evidence="1">Uncharacterized protein</fullName>
    </submittedName>
</protein>
<dbReference type="Proteomes" id="UP001151760">
    <property type="component" value="Unassembled WGS sequence"/>
</dbReference>
<evidence type="ECO:0000313" key="2">
    <source>
        <dbReference type="Proteomes" id="UP001151760"/>
    </source>
</evidence>
<reference evidence="1" key="2">
    <citation type="submission" date="2022-01" db="EMBL/GenBank/DDBJ databases">
        <authorList>
            <person name="Yamashiro T."/>
            <person name="Shiraishi A."/>
            <person name="Satake H."/>
            <person name="Nakayama K."/>
        </authorList>
    </citation>
    <scope>NUCLEOTIDE SEQUENCE</scope>
</reference>
<keyword evidence="2" id="KW-1185">Reference proteome</keyword>
<comment type="caution">
    <text evidence="1">The sequence shown here is derived from an EMBL/GenBank/DDBJ whole genome shotgun (WGS) entry which is preliminary data.</text>
</comment>
<dbReference type="EMBL" id="BQNB010018416">
    <property type="protein sequence ID" value="GJT74150.1"/>
    <property type="molecule type" value="Genomic_DNA"/>
</dbReference>
<sequence>MVGTSHFLPREWHWRKRCTAHPRQGECGERIGGLLWRREENSVVRGGGKVVCGDGRVYGNWRRINES</sequence>
<accession>A0ABQ5GEL1</accession>
<organism evidence="1 2">
    <name type="scientific">Tanacetum coccineum</name>
    <dbReference type="NCBI Taxonomy" id="301880"/>
    <lineage>
        <taxon>Eukaryota</taxon>
        <taxon>Viridiplantae</taxon>
        <taxon>Streptophyta</taxon>
        <taxon>Embryophyta</taxon>
        <taxon>Tracheophyta</taxon>
        <taxon>Spermatophyta</taxon>
        <taxon>Magnoliopsida</taxon>
        <taxon>eudicotyledons</taxon>
        <taxon>Gunneridae</taxon>
        <taxon>Pentapetalae</taxon>
        <taxon>asterids</taxon>
        <taxon>campanulids</taxon>
        <taxon>Asterales</taxon>
        <taxon>Asteraceae</taxon>
        <taxon>Asteroideae</taxon>
        <taxon>Anthemideae</taxon>
        <taxon>Anthemidinae</taxon>
        <taxon>Tanacetum</taxon>
    </lineage>
</organism>
<reference evidence="1" key="1">
    <citation type="journal article" date="2022" name="Int. J. Mol. Sci.">
        <title>Draft Genome of Tanacetum Coccineum: Genomic Comparison of Closely Related Tanacetum-Family Plants.</title>
        <authorList>
            <person name="Yamashiro T."/>
            <person name="Shiraishi A."/>
            <person name="Nakayama K."/>
            <person name="Satake H."/>
        </authorList>
    </citation>
    <scope>NUCLEOTIDE SEQUENCE</scope>
</reference>
<evidence type="ECO:0000313" key="1">
    <source>
        <dbReference type="EMBL" id="GJT74150.1"/>
    </source>
</evidence>
<proteinExistence type="predicted"/>